<dbReference type="SUPFAM" id="SSF56112">
    <property type="entry name" value="Protein kinase-like (PK-like)"/>
    <property type="match status" value="1"/>
</dbReference>
<proteinExistence type="predicted"/>
<evidence type="ECO:0000313" key="6">
    <source>
        <dbReference type="EMBL" id="NYJ22649.1"/>
    </source>
</evidence>
<dbReference type="Gene3D" id="3.30.200.20">
    <property type="entry name" value="Phosphorylase Kinase, domain 1"/>
    <property type="match status" value="1"/>
</dbReference>
<dbReference type="PANTHER" id="PTHR43289">
    <property type="entry name" value="MITOGEN-ACTIVATED PROTEIN KINASE KINASE KINASE 20-RELATED"/>
    <property type="match status" value="1"/>
</dbReference>
<dbReference type="PROSITE" id="PS50011">
    <property type="entry name" value="PROTEIN_KINASE_DOM"/>
    <property type="match status" value="1"/>
</dbReference>
<evidence type="ECO:0000256" key="1">
    <source>
        <dbReference type="ARBA" id="ARBA00022679"/>
    </source>
</evidence>
<keyword evidence="1" id="KW-0808">Transferase</keyword>
<dbReference type="PANTHER" id="PTHR43289:SF34">
    <property type="entry name" value="SERINE_THREONINE-PROTEIN KINASE YBDM-RELATED"/>
    <property type="match status" value="1"/>
</dbReference>
<dbReference type="PIRSF" id="PIRSF000654">
    <property type="entry name" value="Integrin-linked_kinase"/>
    <property type="match status" value="1"/>
</dbReference>
<keyword evidence="6" id="KW-0723">Serine/threonine-protein kinase</keyword>
<dbReference type="PROSITE" id="PS00109">
    <property type="entry name" value="PROTEIN_KINASE_TYR"/>
    <property type="match status" value="1"/>
</dbReference>
<evidence type="ECO:0000256" key="3">
    <source>
        <dbReference type="ARBA" id="ARBA00022777"/>
    </source>
</evidence>
<dbReference type="EMBL" id="JACCFL010000001">
    <property type="protein sequence ID" value="NYJ22649.1"/>
    <property type="molecule type" value="Genomic_DNA"/>
</dbReference>
<evidence type="ECO:0000256" key="4">
    <source>
        <dbReference type="ARBA" id="ARBA00022840"/>
    </source>
</evidence>
<gene>
    <name evidence="6" type="ORF">HNR13_000936</name>
</gene>
<dbReference type="InterPro" id="IPR000719">
    <property type="entry name" value="Prot_kinase_dom"/>
</dbReference>
<dbReference type="InterPro" id="IPR011009">
    <property type="entry name" value="Kinase-like_dom_sf"/>
</dbReference>
<keyword evidence="4" id="KW-0067">ATP-binding</keyword>
<sequence length="284" mass="30834">MSKPAPPVPLLLGRYRPKRLLARGGTSMVFRARDENLGRDVAVKLFSSGGHADVARFRAEVGVLAGLRHHGVVSILDAGVDDSSPKDPRPFLVIELVDGDTLRAVLDAGPLTTRQIGELAFEVAEALEYVHARGVIHRDVTPANIMVVDYGTRFSRPRARLTDFGIAIHATHPQEFAEGTFGTAAYLSPEQVRSETLTPASDIYSLGLVLLECFTRTVTFPGTPVESALSRLDRDPETPEVVPPRWRALIQSMTLADASRRPSAADVATAAREALRADRELEPA</sequence>
<protein>
    <submittedName>
        <fullName evidence="6">Serine/threonine protein kinase</fullName>
    </submittedName>
</protein>
<dbReference type="GO" id="GO:0005524">
    <property type="term" value="F:ATP binding"/>
    <property type="evidence" value="ECO:0007669"/>
    <property type="project" value="UniProtKB-KW"/>
</dbReference>
<dbReference type="InterPro" id="IPR008266">
    <property type="entry name" value="Tyr_kinase_AS"/>
</dbReference>
<dbReference type="Proteomes" id="UP000578352">
    <property type="component" value="Unassembled WGS sequence"/>
</dbReference>
<evidence type="ECO:0000313" key="7">
    <source>
        <dbReference type="Proteomes" id="UP000578352"/>
    </source>
</evidence>
<dbReference type="GO" id="GO:0004674">
    <property type="term" value="F:protein serine/threonine kinase activity"/>
    <property type="evidence" value="ECO:0007669"/>
    <property type="project" value="UniProtKB-KW"/>
</dbReference>
<dbReference type="AlphaFoldDB" id="A0A853CQT4"/>
<dbReference type="RefSeq" id="WP_179604674.1">
    <property type="nucleotide sequence ID" value="NZ_BAABEH010000001.1"/>
</dbReference>
<name>A0A853CQT4_9MICO</name>
<dbReference type="Gene3D" id="1.10.510.10">
    <property type="entry name" value="Transferase(Phosphotransferase) domain 1"/>
    <property type="match status" value="1"/>
</dbReference>
<evidence type="ECO:0000256" key="2">
    <source>
        <dbReference type="ARBA" id="ARBA00022741"/>
    </source>
</evidence>
<feature type="domain" description="Protein kinase" evidence="5">
    <location>
        <begin position="15"/>
        <end position="275"/>
    </location>
</feature>
<organism evidence="6 7">
    <name type="scientific">Leifsonia shinshuensis</name>
    <dbReference type="NCBI Taxonomy" id="150026"/>
    <lineage>
        <taxon>Bacteria</taxon>
        <taxon>Bacillati</taxon>
        <taxon>Actinomycetota</taxon>
        <taxon>Actinomycetes</taxon>
        <taxon>Micrococcales</taxon>
        <taxon>Microbacteriaceae</taxon>
        <taxon>Leifsonia</taxon>
    </lineage>
</organism>
<evidence type="ECO:0000259" key="5">
    <source>
        <dbReference type="PROSITE" id="PS50011"/>
    </source>
</evidence>
<accession>A0A853CQT4</accession>
<comment type="caution">
    <text evidence="6">The sequence shown here is derived from an EMBL/GenBank/DDBJ whole genome shotgun (WGS) entry which is preliminary data.</text>
</comment>
<keyword evidence="2" id="KW-0547">Nucleotide-binding</keyword>
<keyword evidence="3 6" id="KW-0418">Kinase</keyword>
<dbReference type="Pfam" id="PF00069">
    <property type="entry name" value="Pkinase"/>
    <property type="match status" value="1"/>
</dbReference>
<dbReference type="CDD" id="cd14014">
    <property type="entry name" value="STKc_PknB_like"/>
    <property type="match status" value="1"/>
</dbReference>
<reference evidence="6 7" key="1">
    <citation type="submission" date="2020-07" db="EMBL/GenBank/DDBJ databases">
        <title>Sequencing the genomes of 1000 actinobacteria strains.</title>
        <authorList>
            <person name="Klenk H.-P."/>
        </authorList>
    </citation>
    <scope>NUCLEOTIDE SEQUENCE [LARGE SCALE GENOMIC DNA]</scope>
    <source>
        <strain evidence="6 7">DSM 15165</strain>
    </source>
</reference>